<evidence type="ECO:0000256" key="2">
    <source>
        <dbReference type="ARBA" id="ARBA00022614"/>
    </source>
</evidence>
<evidence type="ECO:0000259" key="7">
    <source>
        <dbReference type="Pfam" id="PF23247"/>
    </source>
</evidence>
<keyword evidence="3" id="KW-0677">Repeat</keyword>
<evidence type="ECO:0000313" key="10">
    <source>
        <dbReference type="Proteomes" id="UP000626092"/>
    </source>
</evidence>
<dbReference type="InterPro" id="IPR002182">
    <property type="entry name" value="NB-ARC"/>
</dbReference>
<evidence type="ECO:0000313" key="9">
    <source>
        <dbReference type="EMBL" id="KAF7116293.1"/>
    </source>
</evidence>
<dbReference type="SUPFAM" id="SSF52058">
    <property type="entry name" value="L domain-like"/>
    <property type="match status" value="1"/>
</dbReference>
<evidence type="ECO:0000256" key="5">
    <source>
        <dbReference type="ARBA" id="ARBA00022840"/>
    </source>
</evidence>
<dbReference type="PRINTS" id="PR00364">
    <property type="entry name" value="DISEASERSIST"/>
</dbReference>
<dbReference type="Pfam" id="PF00931">
    <property type="entry name" value="NB-ARC"/>
    <property type="match status" value="1"/>
</dbReference>
<dbReference type="SUPFAM" id="SSF52540">
    <property type="entry name" value="P-loop containing nucleoside triphosphate hydrolases"/>
    <property type="match status" value="1"/>
</dbReference>
<dbReference type="PANTHER" id="PTHR33463:SF209">
    <property type="entry name" value="DISEASE RESISTANCE PROTEIN RPS2-LIKE"/>
    <property type="match status" value="1"/>
</dbReference>
<dbReference type="Gene3D" id="1.10.8.430">
    <property type="entry name" value="Helical domain of apoptotic protease-activating factors"/>
    <property type="match status" value="1"/>
</dbReference>
<dbReference type="InterPro" id="IPR027417">
    <property type="entry name" value="P-loop_NTPase"/>
</dbReference>
<comment type="caution">
    <text evidence="9">The sequence shown here is derived from an EMBL/GenBank/DDBJ whole genome shotgun (WGS) entry which is preliminary data.</text>
</comment>
<evidence type="ECO:0000256" key="3">
    <source>
        <dbReference type="ARBA" id="ARBA00022737"/>
    </source>
</evidence>
<dbReference type="Pfam" id="PF23247">
    <property type="entry name" value="LRR_RPS2"/>
    <property type="match status" value="1"/>
</dbReference>
<dbReference type="InterPro" id="IPR042197">
    <property type="entry name" value="Apaf_helical"/>
</dbReference>
<evidence type="ECO:0000256" key="4">
    <source>
        <dbReference type="ARBA" id="ARBA00022821"/>
    </source>
</evidence>
<dbReference type="EMBL" id="WJXA01000079">
    <property type="protein sequence ID" value="KAF7116293.1"/>
    <property type="molecule type" value="Genomic_DNA"/>
</dbReference>
<dbReference type="Gene3D" id="3.80.10.10">
    <property type="entry name" value="Ribonuclease Inhibitor"/>
    <property type="match status" value="3"/>
</dbReference>
<reference evidence="9" key="1">
    <citation type="submission" date="2019-11" db="EMBL/GenBank/DDBJ databases">
        <authorList>
            <person name="Liu Y."/>
            <person name="Hou J."/>
            <person name="Li T.-Q."/>
            <person name="Guan C.-H."/>
            <person name="Wu X."/>
            <person name="Wu H.-Z."/>
            <person name="Ling F."/>
            <person name="Zhang R."/>
            <person name="Shi X.-G."/>
            <person name="Ren J.-P."/>
            <person name="Chen E.-F."/>
            <person name="Sun J.-M."/>
        </authorList>
    </citation>
    <scope>NUCLEOTIDE SEQUENCE</scope>
    <source>
        <strain evidence="9">Adult_tree_wgs_1</strain>
        <tissue evidence="9">Leaves</tissue>
    </source>
</reference>
<feature type="domain" description="Disease resistance protein At4g27190-like leucine-rich repeats" evidence="7">
    <location>
        <begin position="846"/>
        <end position="990"/>
    </location>
</feature>
<dbReference type="GO" id="GO:0043531">
    <property type="term" value="F:ADP binding"/>
    <property type="evidence" value="ECO:0007669"/>
    <property type="project" value="InterPro"/>
</dbReference>
<feature type="domain" description="NB-ARC" evidence="6">
    <location>
        <begin position="168"/>
        <end position="336"/>
    </location>
</feature>
<dbReference type="Proteomes" id="UP000626092">
    <property type="component" value="Unassembled WGS sequence"/>
</dbReference>
<dbReference type="InterPro" id="IPR050905">
    <property type="entry name" value="Plant_NBS-LRR"/>
</dbReference>
<protein>
    <submittedName>
        <fullName evidence="9">Uncharacterized protein</fullName>
    </submittedName>
</protein>
<keyword evidence="4" id="KW-0611">Plant defense</keyword>
<keyword evidence="10" id="KW-1185">Reference proteome</keyword>
<dbReference type="AlphaFoldDB" id="A0A834G329"/>
<evidence type="ECO:0000256" key="1">
    <source>
        <dbReference type="ARBA" id="ARBA00008894"/>
    </source>
</evidence>
<proteinExistence type="inferred from homology"/>
<sequence length="1091" mass="124715">MAGTIGEVTGFFAATAGVVQTLTQAKEVLVNPLIAQLSPDNVKKIHDALNNAVKVLGAARMDFENEVEKNKTRVPSRTYMEWRRRVVEIERQVGDLLAEYRHRSNEGTRLWFIPPRWSFREDMKKMCETVINLLQERTEIRHKMLVDGAAERIVKRKGPNIKNYETLQKPLENILDWLKTHRVKGIGIHGTVGIGKTTIMLNLNNHDQVAKMFDIVIWLTVSREGSNENLRREHLIHTIAQRLKLTIAGTSNVDEVAERIATELKGRKFLLLLDDVKEYLNLNEIGIHLSNNGSKIVLTTRLHHVCDKRMVDRVIKVAYLSRDEAWKMFRDVLGSKKLIEDVKIGPLAFEVCRECSGLPLLIEKVADTFKLKNTEILWSEGLNSWRMWPRQEFEGIREVYELLRFCYNDLGVEWYKKRFLYGALYPEDSNINVDSLLECWDAEDLLGNGNDARKVRRGIGDLALTHLRNVSLLEEGKSDYHVTMHKFIRQAALYISEGYPECKHLVETNKALREPPNEEYWREKKRISLGGNELDRLPDSPNCSMLSTLFLQKNLGLKNIPTAFFEHMTTLRVLDISHTGIKSLPSSLSFLTGLKVLDLNNCQQLAELPSHIGELESLDIHGSGITNLPPHIENLIFLKRLWVSFENRNDTRDLSFNYNTISKLSRLEELVIDVKSPQQLTNEVLETIMNKVATLQKFKRLRVCFPNTIVDVLEVVAPRTVRIRVPEARILLSYIEGSQWRVVKRIGPFRFFVGCQNSEYHQNPNFVIYKKYVKYCNGVGINNPILQVLAEAEGFDLVNHTDIKQLSDFGTINMKQIRGCLVESCKTIETIMDKVGSELLPNLEQLFINNLPLLETIWKEGLVQPGSVSKLTTLVISNCPLLDKVFPPGAIEHLREIGNLTIEKCDNVEDIFTEADAVGNLSVLPKLKELILLDMAKLSSIWREGPLQPGSLTKLTTLILSSCRILVKVFPPSVNQQLCEIRYLKIEKCGLVEDIIPEADAVGNLSVLPKLEELILLDKAILSRICAIESLEWPSLEKLEIFGCPSLRRLPFKEGNSACLERIEGEQEWWGALQWQNQEYKEDLQNLCIFR</sequence>
<dbReference type="InterPro" id="IPR057135">
    <property type="entry name" value="At4g27190-like_LRR"/>
</dbReference>
<dbReference type="Pfam" id="PF23598">
    <property type="entry name" value="LRR_14"/>
    <property type="match status" value="1"/>
</dbReference>
<keyword evidence="2" id="KW-0433">Leucine-rich repeat</keyword>
<dbReference type="InterPro" id="IPR032675">
    <property type="entry name" value="LRR_dom_sf"/>
</dbReference>
<evidence type="ECO:0000259" key="8">
    <source>
        <dbReference type="Pfam" id="PF23598"/>
    </source>
</evidence>
<dbReference type="GO" id="GO:0006952">
    <property type="term" value="P:defense response"/>
    <property type="evidence" value="ECO:0007669"/>
    <property type="project" value="UniProtKB-KW"/>
</dbReference>
<keyword evidence="5" id="KW-0067">ATP-binding</keyword>
<dbReference type="InterPro" id="IPR055414">
    <property type="entry name" value="LRR_R13L4/SHOC2-like"/>
</dbReference>
<dbReference type="GO" id="GO:0005524">
    <property type="term" value="F:ATP binding"/>
    <property type="evidence" value="ECO:0007669"/>
    <property type="project" value="UniProtKB-KW"/>
</dbReference>
<keyword evidence="5" id="KW-0547">Nucleotide-binding</keyword>
<dbReference type="OrthoDB" id="1691503at2759"/>
<dbReference type="PANTHER" id="PTHR33463">
    <property type="entry name" value="NB-ARC DOMAIN-CONTAINING PROTEIN-RELATED"/>
    <property type="match status" value="1"/>
</dbReference>
<name>A0A834G329_RHOSS</name>
<comment type="similarity">
    <text evidence="1">Belongs to the disease resistance NB-LRR family.</text>
</comment>
<evidence type="ECO:0000259" key="6">
    <source>
        <dbReference type="Pfam" id="PF00931"/>
    </source>
</evidence>
<organism evidence="9 10">
    <name type="scientific">Rhododendron simsii</name>
    <name type="common">Sims's rhododendron</name>
    <dbReference type="NCBI Taxonomy" id="118357"/>
    <lineage>
        <taxon>Eukaryota</taxon>
        <taxon>Viridiplantae</taxon>
        <taxon>Streptophyta</taxon>
        <taxon>Embryophyta</taxon>
        <taxon>Tracheophyta</taxon>
        <taxon>Spermatophyta</taxon>
        <taxon>Magnoliopsida</taxon>
        <taxon>eudicotyledons</taxon>
        <taxon>Gunneridae</taxon>
        <taxon>Pentapetalae</taxon>
        <taxon>asterids</taxon>
        <taxon>Ericales</taxon>
        <taxon>Ericaceae</taxon>
        <taxon>Ericoideae</taxon>
        <taxon>Rhodoreae</taxon>
        <taxon>Rhododendron</taxon>
    </lineage>
</organism>
<dbReference type="Gene3D" id="3.40.50.300">
    <property type="entry name" value="P-loop containing nucleotide triphosphate hydrolases"/>
    <property type="match status" value="1"/>
</dbReference>
<gene>
    <name evidence="9" type="ORF">RHSIM_RhsimUnG0032000</name>
</gene>
<feature type="domain" description="Disease resistance R13L4/SHOC-2-like LRR" evidence="8">
    <location>
        <begin position="534"/>
        <end position="722"/>
    </location>
</feature>
<accession>A0A834G329</accession>